<dbReference type="InterPro" id="IPR037523">
    <property type="entry name" value="VOC_core"/>
</dbReference>
<evidence type="ECO:0000259" key="1">
    <source>
        <dbReference type="PROSITE" id="PS51819"/>
    </source>
</evidence>
<dbReference type="Proteomes" id="UP001355206">
    <property type="component" value="Unassembled WGS sequence"/>
</dbReference>
<accession>A0ABU7TKY0</accession>
<dbReference type="InterPro" id="IPR029068">
    <property type="entry name" value="Glyas_Bleomycin-R_OHBP_Dase"/>
</dbReference>
<evidence type="ECO:0000313" key="3">
    <source>
        <dbReference type="Proteomes" id="UP001355206"/>
    </source>
</evidence>
<proteinExistence type="predicted"/>
<dbReference type="CDD" id="cd08357">
    <property type="entry name" value="VOC_like"/>
    <property type="match status" value="1"/>
</dbReference>
<dbReference type="GO" id="GO:0051213">
    <property type="term" value="F:dioxygenase activity"/>
    <property type="evidence" value="ECO:0007669"/>
    <property type="project" value="UniProtKB-KW"/>
</dbReference>
<dbReference type="PANTHER" id="PTHR39434">
    <property type="match status" value="1"/>
</dbReference>
<name>A0ABU7TKY0_9HYPH</name>
<organism evidence="2 3">
    <name type="scientific">Methylobacterium oryzae</name>
    <dbReference type="NCBI Taxonomy" id="334852"/>
    <lineage>
        <taxon>Bacteria</taxon>
        <taxon>Pseudomonadati</taxon>
        <taxon>Pseudomonadota</taxon>
        <taxon>Alphaproteobacteria</taxon>
        <taxon>Hyphomicrobiales</taxon>
        <taxon>Methylobacteriaceae</taxon>
        <taxon>Methylobacterium</taxon>
    </lineage>
</organism>
<dbReference type="Pfam" id="PF00903">
    <property type="entry name" value="Glyoxalase"/>
    <property type="match status" value="1"/>
</dbReference>
<dbReference type="EMBL" id="MLCA01000002">
    <property type="protein sequence ID" value="MEE7490495.1"/>
    <property type="molecule type" value="Genomic_DNA"/>
</dbReference>
<keyword evidence="3" id="KW-1185">Reference proteome</keyword>
<comment type="caution">
    <text evidence="2">The sequence shown here is derived from an EMBL/GenBank/DDBJ whole genome shotgun (WGS) entry which is preliminary data.</text>
</comment>
<keyword evidence="2" id="KW-0223">Dioxygenase</keyword>
<protein>
    <submittedName>
        <fullName evidence="2">Dioxygenase</fullName>
    </submittedName>
</protein>
<evidence type="ECO:0000313" key="2">
    <source>
        <dbReference type="EMBL" id="MEE7490495.1"/>
    </source>
</evidence>
<feature type="domain" description="VOC" evidence="1">
    <location>
        <begin position="3"/>
        <end position="128"/>
    </location>
</feature>
<dbReference type="PROSITE" id="PS51819">
    <property type="entry name" value="VOC"/>
    <property type="match status" value="1"/>
</dbReference>
<reference evidence="2 3" key="1">
    <citation type="journal article" date="2012" name="Genet. Mol. Biol.">
        <title>Analysis of 16S rRNA and mxaF genes revealing insights into Methylobacterium niche-specific plant association.</title>
        <authorList>
            <person name="Dourado M.N."/>
            <person name="Andreote F.D."/>
            <person name="Dini-Andreote F."/>
            <person name="Conti R."/>
            <person name="Araujo J.M."/>
            <person name="Araujo W.L."/>
        </authorList>
    </citation>
    <scope>NUCLEOTIDE SEQUENCE [LARGE SCALE GENOMIC DNA]</scope>
    <source>
        <strain evidence="2 3">TC3-10</strain>
    </source>
</reference>
<dbReference type="PANTHER" id="PTHR39434:SF1">
    <property type="entry name" value="VOC DOMAIN-CONTAINING PROTEIN"/>
    <property type="match status" value="1"/>
</dbReference>
<dbReference type="Gene3D" id="3.10.180.10">
    <property type="entry name" value="2,3-Dihydroxybiphenyl 1,2-Dioxygenase, domain 1"/>
    <property type="match status" value="1"/>
</dbReference>
<keyword evidence="2" id="KW-0560">Oxidoreductase</keyword>
<dbReference type="SUPFAM" id="SSF54593">
    <property type="entry name" value="Glyoxalase/Bleomycin resistance protein/Dihydroxybiphenyl dioxygenase"/>
    <property type="match status" value="1"/>
</dbReference>
<gene>
    <name evidence="2" type="ORF">MOTC310_08385</name>
</gene>
<dbReference type="InterPro" id="IPR004360">
    <property type="entry name" value="Glyas_Fos-R_dOase_dom"/>
</dbReference>
<dbReference type="RefSeq" id="WP_331301499.1">
    <property type="nucleotide sequence ID" value="NZ_MLCA01000002.1"/>
</dbReference>
<sequence>MLTPFHLAYHVTDLDAARRFYGGVLGCREGRSTETWVDFDFFGHQMSLHLGEPFATTRSGKVGEHLVMMPHLGVVLPLDAWEALAGRIEAAGIAFDIPPVIRFAGEPGEQRTMFFFDPSGNPIEIKGFRDLAGVFAH</sequence>